<dbReference type="SUPFAM" id="SSF47473">
    <property type="entry name" value="EF-hand"/>
    <property type="match status" value="1"/>
</dbReference>
<dbReference type="RefSeq" id="WP_002707011.1">
    <property type="nucleotide sequence ID" value="NZ_JH651384.1"/>
</dbReference>
<evidence type="ECO:0000259" key="2">
    <source>
        <dbReference type="Pfam" id="PF13202"/>
    </source>
</evidence>
<dbReference type="OrthoDB" id="5874947at2"/>
<dbReference type="PROSITE" id="PS00018">
    <property type="entry name" value="EF_HAND_1"/>
    <property type="match status" value="1"/>
</dbReference>
<dbReference type="GO" id="GO:0005509">
    <property type="term" value="F:calcium ion binding"/>
    <property type="evidence" value="ECO:0007669"/>
    <property type="project" value="InterPro"/>
</dbReference>
<feature type="domain" description="EF-hand" evidence="2">
    <location>
        <begin position="64"/>
        <end position="84"/>
    </location>
</feature>
<dbReference type="InterPro" id="IPR002048">
    <property type="entry name" value="EF_hand_dom"/>
</dbReference>
<dbReference type="Pfam" id="PF13202">
    <property type="entry name" value="EF-hand_5"/>
    <property type="match status" value="2"/>
</dbReference>
<reference evidence="4" key="1">
    <citation type="journal article" date="2011" name="Stand. Genomic Sci.">
        <title>Genome sequence of the filamentous, gliding Thiothrix nivea neotype strain (JP2(T)).</title>
        <authorList>
            <person name="Lapidus A."/>
            <person name="Nolan M."/>
            <person name="Lucas S."/>
            <person name="Glavina Del Rio T."/>
            <person name="Tice H."/>
            <person name="Cheng J.F."/>
            <person name="Tapia R."/>
            <person name="Han C."/>
            <person name="Goodwin L."/>
            <person name="Pitluck S."/>
            <person name="Liolios K."/>
            <person name="Pagani I."/>
            <person name="Ivanova N."/>
            <person name="Huntemann M."/>
            <person name="Mavromatis K."/>
            <person name="Mikhailova N."/>
            <person name="Pati A."/>
            <person name="Chen A."/>
            <person name="Palaniappan K."/>
            <person name="Land M."/>
            <person name="Brambilla E.M."/>
            <person name="Rohde M."/>
            <person name="Abt B."/>
            <person name="Verbarg S."/>
            <person name="Goker M."/>
            <person name="Bristow J."/>
            <person name="Eisen J.A."/>
            <person name="Markowitz V."/>
            <person name="Hugenholtz P."/>
            <person name="Kyrpides N.C."/>
            <person name="Klenk H.P."/>
            <person name="Woyke T."/>
        </authorList>
    </citation>
    <scope>NUCLEOTIDE SEQUENCE [LARGE SCALE GENOMIC DNA]</scope>
    <source>
        <strain evidence="4">ATCC 35100 / DSM 5205 / JP2</strain>
    </source>
</reference>
<organism evidence="3 4">
    <name type="scientific">Thiothrix nivea (strain ATCC 35100 / DSM 5205 / JP2)</name>
    <dbReference type="NCBI Taxonomy" id="870187"/>
    <lineage>
        <taxon>Bacteria</taxon>
        <taxon>Pseudomonadati</taxon>
        <taxon>Pseudomonadota</taxon>
        <taxon>Gammaproteobacteria</taxon>
        <taxon>Thiotrichales</taxon>
        <taxon>Thiotrichaceae</taxon>
        <taxon>Thiothrix</taxon>
    </lineage>
</organism>
<proteinExistence type="predicted"/>
<dbReference type="AlphaFoldDB" id="A0A656H981"/>
<keyword evidence="1" id="KW-0732">Signal</keyword>
<evidence type="ECO:0000313" key="4">
    <source>
        <dbReference type="Proteomes" id="UP000005317"/>
    </source>
</evidence>
<feature type="domain" description="EF-hand" evidence="2">
    <location>
        <begin position="32"/>
        <end position="49"/>
    </location>
</feature>
<dbReference type="EMBL" id="JH651384">
    <property type="protein sequence ID" value="EIJ33048.1"/>
    <property type="molecule type" value="Genomic_DNA"/>
</dbReference>
<dbReference type="InterPro" id="IPR011992">
    <property type="entry name" value="EF-hand-dom_pair"/>
</dbReference>
<dbReference type="Proteomes" id="UP000005317">
    <property type="component" value="Unassembled WGS sequence"/>
</dbReference>
<name>A0A656H981_THINJ</name>
<keyword evidence="4" id="KW-1185">Reference proteome</keyword>
<sequence precursor="true">MNKKTYLTSTLLLLTLLLSTGVPARQHATDPDFARLDTNSDNLISWDEYAARNPTSGRINPRRIFDNVDTNLDGYIDTGEFAAMKKRRKQ</sequence>
<protein>
    <recommendedName>
        <fullName evidence="2">EF-hand domain-containing protein</fullName>
    </recommendedName>
</protein>
<feature type="signal peptide" evidence="1">
    <location>
        <begin position="1"/>
        <end position="24"/>
    </location>
</feature>
<feature type="chain" id="PRO_5024823392" description="EF-hand domain-containing protein" evidence="1">
    <location>
        <begin position="25"/>
        <end position="90"/>
    </location>
</feature>
<accession>A0A656H981</accession>
<evidence type="ECO:0000313" key="3">
    <source>
        <dbReference type="EMBL" id="EIJ33048.1"/>
    </source>
</evidence>
<dbReference type="Gene3D" id="1.10.238.10">
    <property type="entry name" value="EF-hand"/>
    <property type="match status" value="1"/>
</dbReference>
<evidence type="ECO:0000256" key="1">
    <source>
        <dbReference type="SAM" id="SignalP"/>
    </source>
</evidence>
<gene>
    <name evidence="3" type="ORF">Thini_0395</name>
</gene>
<dbReference type="InterPro" id="IPR018247">
    <property type="entry name" value="EF_Hand_1_Ca_BS"/>
</dbReference>